<proteinExistence type="predicted"/>
<evidence type="ECO:0000256" key="4">
    <source>
        <dbReference type="ARBA" id="ARBA00022989"/>
    </source>
</evidence>
<evidence type="ECO:0000256" key="3">
    <source>
        <dbReference type="ARBA" id="ARBA00022692"/>
    </source>
</evidence>
<name>A0A5B0W5M5_RHITR</name>
<comment type="caution">
    <text evidence="7">The sequence shown here is derived from an EMBL/GenBank/DDBJ whole genome shotgun (WGS) entry which is preliminary data.</text>
</comment>
<keyword evidence="4 6" id="KW-1133">Transmembrane helix</keyword>
<feature type="transmembrane region" description="Helical" evidence="6">
    <location>
        <begin position="151"/>
        <end position="172"/>
    </location>
</feature>
<gene>
    <name evidence="7" type="ORF">FP026_09380</name>
</gene>
<organism evidence="7 8">
    <name type="scientific">Rhizobium tropici</name>
    <dbReference type="NCBI Taxonomy" id="398"/>
    <lineage>
        <taxon>Bacteria</taxon>
        <taxon>Pseudomonadati</taxon>
        <taxon>Pseudomonadota</taxon>
        <taxon>Alphaproteobacteria</taxon>
        <taxon>Hyphomicrobiales</taxon>
        <taxon>Rhizobiaceae</taxon>
        <taxon>Rhizobium/Agrobacterium group</taxon>
        <taxon>Rhizobium</taxon>
    </lineage>
</organism>
<sequence>MHLTTLLAFAAVSFIGIATPGPTVLLALTNGSRFGVRRALPGMIGAVLSDAVLISAVAIGLGALLAASEFWFSALKWVGAAYLAFLGIMMLRSKGSIDGALQASASQPKGTAFAIGLKSFMVAVTNPKGYLFFSAFLPQFIDPSVPQLQQYVVLGAVFAALDFMIMFGYAVFGSQAVRVLKSEGAKWLERACGGALLALAGSLALYRRAVN</sequence>
<feature type="transmembrane region" description="Helical" evidence="6">
    <location>
        <begin position="70"/>
        <end position="91"/>
    </location>
</feature>
<keyword evidence="3 6" id="KW-0812">Transmembrane</keyword>
<evidence type="ECO:0000313" key="7">
    <source>
        <dbReference type="EMBL" id="KAA1182286.1"/>
    </source>
</evidence>
<dbReference type="GO" id="GO:0015171">
    <property type="term" value="F:amino acid transmembrane transporter activity"/>
    <property type="evidence" value="ECO:0007669"/>
    <property type="project" value="TreeGrafter"/>
</dbReference>
<evidence type="ECO:0000256" key="2">
    <source>
        <dbReference type="ARBA" id="ARBA00022475"/>
    </source>
</evidence>
<dbReference type="PIRSF" id="PIRSF006324">
    <property type="entry name" value="LeuE"/>
    <property type="match status" value="1"/>
</dbReference>
<dbReference type="EMBL" id="VNIP01000006">
    <property type="protein sequence ID" value="KAA1182286.1"/>
    <property type="molecule type" value="Genomic_DNA"/>
</dbReference>
<dbReference type="PANTHER" id="PTHR30086:SF20">
    <property type="entry name" value="ARGININE EXPORTER PROTEIN ARGO-RELATED"/>
    <property type="match status" value="1"/>
</dbReference>
<dbReference type="PANTHER" id="PTHR30086">
    <property type="entry name" value="ARGININE EXPORTER PROTEIN ARGO"/>
    <property type="match status" value="1"/>
</dbReference>
<comment type="subcellular location">
    <subcellularLocation>
        <location evidence="1">Cell membrane</location>
        <topology evidence="1">Multi-pass membrane protein</topology>
    </subcellularLocation>
</comment>
<keyword evidence="5 6" id="KW-0472">Membrane</keyword>
<evidence type="ECO:0000256" key="5">
    <source>
        <dbReference type="ARBA" id="ARBA00023136"/>
    </source>
</evidence>
<dbReference type="Proteomes" id="UP000323608">
    <property type="component" value="Unassembled WGS sequence"/>
</dbReference>
<feature type="transmembrane region" description="Helical" evidence="6">
    <location>
        <begin position="6"/>
        <end position="28"/>
    </location>
</feature>
<dbReference type="InterPro" id="IPR001123">
    <property type="entry name" value="LeuE-type"/>
</dbReference>
<dbReference type="Pfam" id="PF01810">
    <property type="entry name" value="LysE"/>
    <property type="match status" value="1"/>
</dbReference>
<protein>
    <submittedName>
        <fullName evidence="7">LysE family translocator</fullName>
    </submittedName>
</protein>
<dbReference type="RefSeq" id="WP_149634360.1">
    <property type="nucleotide sequence ID" value="NZ_VNIP01000006.1"/>
</dbReference>
<evidence type="ECO:0000256" key="6">
    <source>
        <dbReference type="SAM" id="Phobius"/>
    </source>
</evidence>
<keyword evidence="2" id="KW-1003">Cell membrane</keyword>
<dbReference type="AlphaFoldDB" id="A0A5B0W5M5"/>
<accession>A0A5B0W5M5</accession>
<evidence type="ECO:0000256" key="1">
    <source>
        <dbReference type="ARBA" id="ARBA00004651"/>
    </source>
</evidence>
<feature type="transmembrane region" description="Helical" evidence="6">
    <location>
        <begin position="40"/>
        <end position="64"/>
    </location>
</feature>
<dbReference type="GO" id="GO:0005886">
    <property type="term" value="C:plasma membrane"/>
    <property type="evidence" value="ECO:0007669"/>
    <property type="project" value="UniProtKB-SubCell"/>
</dbReference>
<evidence type="ECO:0000313" key="8">
    <source>
        <dbReference type="Proteomes" id="UP000323608"/>
    </source>
</evidence>
<dbReference type="OrthoDB" id="9804822at2"/>
<reference evidence="7 8" key="1">
    <citation type="submission" date="2019-07" db="EMBL/GenBank/DDBJ databases">
        <title>The Draft Genome Sequence of Rhizobium tropici SARCC-755 Associated with Superior Nodulation on Pigeonpea (Cajanus cajan (L.) Millsp.).</title>
        <authorList>
            <person name="Bopape F.L."/>
            <person name="Hassen A.I."/>
            <person name="Swanevelder Z.H."/>
            <person name="Gwata E.T."/>
        </authorList>
    </citation>
    <scope>NUCLEOTIDE SEQUENCE [LARGE SCALE GENOMIC DNA]</scope>
    <source>
        <strain evidence="7 8">SARCC-755</strain>
    </source>
</reference>